<gene>
    <name evidence="1" type="ORF">TTHERM_000538521</name>
</gene>
<dbReference type="GeneID" id="24439477"/>
<protein>
    <submittedName>
        <fullName evidence="1">Uncharacterized protein</fullName>
    </submittedName>
</protein>
<organism evidence="1 2">
    <name type="scientific">Tetrahymena thermophila (strain SB210)</name>
    <dbReference type="NCBI Taxonomy" id="312017"/>
    <lineage>
        <taxon>Eukaryota</taxon>
        <taxon>Sar</taxon>
        <taxon>Alveolata</taxon>
        <taxon>Ciliophora</taxon>
        <taxon>Intramacronucleata</taxon>
        <taxon>Oligohymenophorea</taxon>
        <taxon>Hymenostomatida</taxon>
        <taxon>Tetrahymenina</taxon>
        <taxon>Tetrahymenidae</taxon>
        <taxon>Tetrahymena</taxon>
    </lineage>
</organism>
<accession>W7XH19</accession>
<dbReference type="InParanoid" id="W7XH19"/>
<proteinExistence type="predicted"/>
<dbReference type="AlphaFoldDB" id="W7XH19"/>
<name>W7XH19_TETTS</name>
<keyword evidence="2" id="KW-1185">Reference proteome</keyword>
<reference evidence="2" key="1">
    <citation type="journal article" date="2006" name="PLoS Biol.">
        <title>Macronuclear genome sequence of the ciliate Tetrahymena thermophila, a model eukaryote.</title>
        <authorList>
            <person name="Eisen J.A."/>
            <person name="Coyne R.S."/>
            <person name="Wu M."/>
            <person name="Wu D."/>
            <person name="Thiagarajan M."/>
            <person name="Wortman J.R."/>
            <person name="Badger J.H."/>
            <person name="Ren Q."/>
            <person name="Amedeo P."/>
            <person name="Jones K.M."/>
            <person name="Tallon L.J."/>
            <person name="Delcher A.L."/>
            <person name="Salzberg S.L."/>
            <person name="Silva J.C."/>
            <person name="Haas B.J."/>
            <person name="Majoros W.H."/>
            <person name="Farzad M."/>
            <person name="Carlton J.M."/>
            <person name="Smith R.K. Jr."/>
            <person name="Garg J."/>
            <person name="Pearlman R.E."/>
            <person name="Karrer K.M."/>
            <person name="Sun L."/>
            <person name="Manning G."/>
            <person name="Elde N.C."/>
            <person name="Turkewitz A.P."/>
            <person name="Asai D.J."/>
            <person name="Wilkes D.E."/>
            <person name="Wang Y."/>
            <person name="Cai H."/>
            <person name="Collins K."/>
            <person name="Stewart B.A."/>
            <person name="Lee S.R."/>
            <person name="Wilamowska K."/>
            <person name="Weinberg Z."/>
            <person name="Ruzzo W.L."/>
            <person name="Wloga D."/>
            <person name="Gaertig J."/>
            <person name="Frankel J."/>
            <person name="Tsao C.-C."/>
            <person name="Gorovsky M.A."/>
            <person name="Keeling P.J."/>
            <person name="Waller R.F."/>
            <person name="Patron N.J."/>
            <person name="Cherry J.M."/>
            <person name="Stover N.A."/>
            <person name="Krieger C.J."/>
            <person name="del Toro C."/>
            <person name="Ryder H.F."/>
            <person name="Williamson S.C."/>
            <person name="Barbeau R.A."/>
            <person name="Hamilton E.P."/>
            <person name="Orias E."/>
        </authorList>
    </citation>
    <scope>NUCLEOTIDE SEQUENCE [LARGE SCALE GENOMIC DNA]</scope>
    <source>
        <strain evidence="2">SB210</strain>
    </source>
</reference>
<evidence type="ECO:0000313" key="2">
    <source>
        <dbReference type="Proteomes" id="UP000009168"/>
    </source>
</evidence>
<dbReference type="RefSeq" id="XP_012651032.1">
    <property type="nucleotide sequence ID" value="XM_012795578.1"/>
</dbReference>
<dbReference type="KEGG" id="tet:TTHERM_000538521"/>
<dbReference type="EMBL" id="GG662849">
    <property type="protein sequence ID" value="EWS76408.1"/>
    <property type="molecule type" value="Genomic_DNA"/>
</dbReference>
<sequence length="294" mass="35215">MKRKATLLNNNQIFVQFGQNYLVYGPSEYPEQKQLKLIQQYFDRKQFYENIYLKVEQVQSDYIISILSYNYYGINYMMTDIIGQSNCQYNTNVADYFQLQKRLQQYFNLRENTLLFYGFLMQHYVYLNMYENFKFLRFPVQNVFQYILRINGTNYVEGIINLNQLISSQTLSEISFYNLIIHLQEEEDQQQQQQIGSVQLQQLQFLSCEIIFNNKTLIAQNLLSFSFINVSITNQNIETSLIIQNTQNLIMVDNNFADNKINTKQFVTFNNTVDYYKDSEFIFRNNNLQITKLI</sequence>
<evidence type="ECO:0000313" key="1">
    <source>
        <dbReference type="EMBL" id="EWS76408.1"/>
    </source>
</evidence>
<dbReference type="Proteomes" id="UP000009168">
    <property type="component" value="Unassembled WGS sequence"/>
</dbReference>